<dbReference type="PANTHER" id="PTHR22605:SF16">
    <property type="entry name" value="E3 UBIQUITIN-PROTEIN LIGASE RNF213"/>
    <property type="match status" value="1"/>
</dbReference>
<dbReference type="InterPro" id="IPR031248">
    <property type="entry name" value="RNF213"/>
</dbReference>
<dbReference type="GO" id="GO:0016887">
    <property type="term" value="F:ATP hydrolysis activity"/>
    <property type="evidence" value="ECO:0007669"/>
    <property type="project" value="InterPro"/>
</dbReference>
<dbReference type="EnsemblMetazoa" id="XM_019997080.1">
    <property type="protein sequence ID" value="XP_019852639.1"/>
    <property type="gene ID" value="LOC109582398"/>
</dbReference>
<dbReference type="AlphaFoldDB" id="A0AAN0J6I0"/>
<dbReference type="GO" id="GO:0004842">
    <property type="term" value="F:ubiquitin-protein transferase activity"/>
    <property type="evidence" value="ECO:0007669"/>
    <property type="project" value="InterPro"/>
</dbReference>
<keyword evidence="1" id="KW-0732">Signal</keyword>
<feature type="chain" id="PRO_5042870401" evidence="1">
    <location>
        <begin position="17"/>
        <end position="900"/>
    </location>
</feature>
<sequence>MTLLIFQLMIVMSSDSQLFKSYQLLPCSEPQRINLCKRMYLQISKAASNPDQVNQLSQIIPQKILFPLSKDKITFHSQTIRLIKGILKDRELKESTNAQQKWILDESMNMTKLQEAGTFQNAVVRKFDDIIIPIFAKIISVIDKYSNLKLLSKIETELEQLWLNLYNSDYVTQMIMSKLQSIPDDSFSINATSAKQFFCQFPFCWILNDIVNENPSKDTEELITILQDYGLFQSFESLPETTISSLARFYVHDFVHLLDTKGQALKEEYYEVLEKCMIAMSGISFSDELNVTSLFQIVVNVQRVYFENKLFFDLFSELIMLVPSTVLKISSKTNDSHIQILLIEALEIVLDSPFLDVQVPLTSEKEVSLQGWMQKQYDSHKIISSIVGECTIVPPEVLLKWQWVCVMKLFFEYVVLQNQKETIIFARRIEKFSKKIEDFKNSNTLNIVAFLLSGIEKDPELKKLEAAKQKMIKQSCWSFFLEVLSSLCIDGNILNEDLVDTLIQAVFSTAQNVKDKKLCTYLQNHTEEITYLQSFTIKLILQYEYNTIQSKLDDIMEKISSPSIESFIGIFLANIKAASMQSEEIIFVADSLLGEGHRLLMKCKNNGALSSQCWLAVAKFTKGLEVLAKNIHESVHSPFFDMEADPYLFNVAKSYCLSSDLNDDQTTEGPFWYLIRYIVKIFGSISLMRIFRNIYFKWILPAENFRQDEEFMDIVAVYNPTYQAIRSAVSRATKGDFDELNQTVTSLDSTFTVPLALALFERVKLSYATDIPSKKLSPEIIEKFSNFAKTCQLFTKDQEILYMVEELLKNQQCIVFPSMQARKDEHEDLIYQMIVVHSVLTILTNKKTGHIRMLSNFLSSPEALKDFLLPAMPIKLSSTKVEDESFLQCSNGHQYTDNMV</sequence>
<name>A0AAN0J6I0_AMPQE</name>
<keyword evidence="3" id="KW-1185">Reference proteome</keyword>
<evidence type="ECO:0000256" key="1">
    <source>
        <dbReference type="SAM" id="SignalP"/>
    </source>
</evidence>
<dbReference type="GeneID" id="109582398"/>
<reference evidence="2" key="2">
    <citation type="submission" date="2024-06" db="UniProtKB">
        <authorList>
            <consortium name="EnsemblMetazoa"/>
        </authorList>
    </citation>
    <scope>IDENTIFICATION</scope>
</reference>
<reference evidence="3" key="1">
    <citation type="journal article" date="2010" name="Nature">
        <title>The Amphimedon queenslandica genome and the evolution of animal complexity.</title>
        <authorList>
            <person name="Srivastava M."/>
            <person name="Simakov O."/>
            <person name="Chapman J."/>
            <person name="Fahey B."/>
            <person name="Gauthier M.E."/>
            <person name="Mitros T."/>
            <person name="Richards G.S."/>
            <person name="Conaco C."/>
            <person name="Dacre M."/>
            <person name="Hellsten U."/>
            <person name="Larroux C."/>
            <person name="Putnam N.H."/>
            <person name="Stanke M."/>
            <person name="Adamska M."/>
            <person name="Darling A."/>
            <person name="Degnan S.M."/>
            <person name="Oakley T.H."/>
            <person name="Plachetzki D.C."/>
            <person name="Zhai Y."/>
            <person name="Adamski M."/>
            <person name="Calcino A."/>
            <person name="Cummins S.F."/>
            <person name="Goodstein D.M."/>
            <person name="Harris C."/>
            <person name="Jackson D.J."/>
            <person name="Leys S.P."/>
            <person name="Shu S."/>
            <person name="Woodcroft B.J."/>
            <person name="Vervoort M."/>
            <person name="Kosik K.S."/>
            <person name="Manning G."/>
            <person name="Degnan B.M."/>
            <person name="Rokhsar D.S."/>
        </authorList>
    </citation>
    <scope>NUCLEOTIDE SEQUENCE [LARGE SCALE GENOMIC DNA]</scope>
</reference>
<evidence type="ECO:0000313" key="3">
    <source>
        <dbReference type="Proteomes" id="UP000007879"/>
    </source>
</evidence>
<dbReference type="KEGG" id="aqu:109582398"/>
<protein>
    <submittedName>
        <fullName evidence="2">Uncharacterized protein</fullName>
    </submittedName>
</protein>
<organism evidence="2 3">
    <name type="scientific">Amphimedon queenslandica</name>
    <name type="common">Sponge</name>
    <dbReference type="NCBI Taxonomy" id="400682"/>
    <lineage>
        <taxon>Eukaryota</taxon>
        <taxon>Metazoa</taxon>
        <taxon>Porifera</taxon>
        <taxon>Demospongiae</taxon>
        <taxon>Heteroscleromorpha</taxon>
        <taxon>Haplosclerida</taxon>
        <taxon>Niphatidae</taxon>
        <taxon>Amphimedon</taxon>
    </lineage>
</organism>
<accession>A0AAN0J6I0</accession>
<dbReference type="PANTHER" id="PTHR22605">
    <property type="entry name" value="RZ-TYPE DOMAIN-CONTAINING PROTEIN"/>
    <property type="match status" value="1"/>
</dbReference>
<evidence type="ECO:0000313" key="2">
    <source>
        <dbReference type="EnsemblMetazoa" id="XP_019852639.1"/>
    </source>
</evidence>
<proteinExistence type="predicted"/>
<dbReference type="RefSeq" id="XP_019852639.1">
    <property type="nucleotide sequence ID" value="XM_019997080.1"/>
</dbReference>
<dbReference type="Proteomes" id="UP000007879">
    <property type="component" value="Unassembled WGS sequence"/>
</dbReference>
<feature type="signal peptide" evidence="1">
    <location>
        <begin position="1"/>
        <end position="16"/>
    </location>
</feature>